<dbReference type="EMBL" id="BJXR01000009">
    <property type="protein sequence ID" value="GEN05475.1"/>
    <property type="molecule type" value="Genomic_DNA"/>
</dbReference>
<dbReference type="Proteomes" id="UP000183760">
    <property type="component" value="Unassembled WGS sequence"/>
</dbReference>
<dbReference type="AlphaFoldDB" id="A0A511SU81"/>
<feature type="transmembrane region" description="Helical" evidence="8">
    <location>
        <begin position="894"/>
        <end position="914"/>
    </location>
</feature>
<feature type="transmembrane region" description="Helical" evidence="8">
    <location>
        <begin position="343"/>
        <end position="363"/>
    </location>
</feature>
<evidence type="ECO:0000256" key="3">
    <source>
        <dbReference type="ARBA" id="ARBA00022448"/>
    </source>
</evidence>
<feature type="transmembrane region" description="Helical" evidence="8">
    <location>
        <begin position="400"/>
        <end position="421"/>
    </location>
</feature>
<evidence type="ECO:0000313" key="12">
    <source>
        <dbReference type="Proteomes" id="UP000321514"/>
    </source>
</evidence>
<dbReference type="GO" id="GO:0008324">
    <property type="term" value="F:monoatomic cation transmembrane transporter activity"/>
    <property type="evidence" value="ECO:0007669"/>
    <property type="project" value="InterPro"/>
</dbReference>
<feature type="transmembrane region" description="Helical" evidence="8">
    <location>
        <begin position="370"/>
        <end position="394"/>
    </location>
</feature>
<accession>A0A511SU81</accession>
<dbReference type="SUPFAM" id="SSF82866">
    <property type="entry name" value="Multidrug efflux transporter AcrB transmembrane domain"/>
    <property type="match status" value="2"/>
</dbReference>
<feature type="transmembrane region" description="Helical" evidence="8">
    <location>
        <begin position="996"/>
        <end position="1023"/>
    </location>
</feature>
<dbReference type="Pfam" id="PF00873">
    <property type="entry name" value="ACR_tran"/>
    <property type="match status" value="1"/>
</dbReference>
<reference evidence="10 11" key="1">
    <citation type="submission" date="2016-10" db="EMBL/GenBank/DDBJ databases">
        <authorList>
            <person name="Varghese N."/>
            <person name="Submissions S."/>
        </authorList>
    </citation>
    <scope>NUCLEOTIDE SEQUENCE [LARGE SCALE GENOMIC DNA]</scope>
    <source>
        <strain evidence="10 11">DSM 16525</strain>
    </source>
</reference>
<feature type="transmembrane region" description="Helical" evidence="8">
    <location>
        <begin position="444"/>
        <end position="464"/>
    </location>
</feature>
<dbReference type="RefSeq" id="WP_046711154.1">
    <property type="nucleotide sequence ID" value="NZ_BJXR01000009.1"/>
</dbReference>
<feature type="transmembrane region" description="Helical" evidence="8">
    <location>
        <begin position="476"/>
        <end position="498"/>
    </location>
</feature>
<keyword evidence="3" id="KW-0813">Transport</keyword>
<dbReference type="PRINTS" id="PR00702">
    <property type="entry name" value="ACRIFLAVINRP"/>
</dbReference>
<dbReference type="EMBL" id="FOIB01000001">
    <property type="protein sequence ID" value="SET05737.1"/>
    <property type="molecule type" value="Genomic_DNA"/>
</dbReference>
<feature type="transmembrane region" description="Helical" evidence="8">
    <location>
        <begin position="920"/>
        <end position="941"/>
    </location>
</feature>
<keyword evidence="11" id="KW-1185">Reference proteome</keyword>
<keyword evidence="4" id="KW-1003">Cell membrane</keyword>
<dbReference type="Gene3D" id="3.30.70.1440">
    <property type="entry name" value="Multidrug efflux transporter AcrB pore domain"/>
    <property type="match status" value="1"/>
</dbReference>
<keyword evidence="6 8" id="KW-1133">Transmembrane helix</keyword>
<dbReference type="OrthoDB" id="9798415at2"/>
<evidence type="ECO:0000256" key="2">
    <source>
        <dbReference type="ARBA" id="ARBA00010942"/>
    </source>
</evidence>
<name>A0A511SU81_MYXFU</name>
<evidence type="ECO:0000313" key="9">
    <source>
        <dbReference type="EMBL" id="GEN05475.1"/>
    </source>
</evidence>
<dbReference type="SUPFAM" id="SSF82714">
    <property type="entry name" value="Multidrug efflux transporter AcrB TolC docking domain, DN and DC subdomains"/>
    <property type="match status" value="2"/>
</dbReference>
<reference evidence="9 12" key="2">
    <citation type="submission" date="2019-07" db="EMBL/GenBank/DDBJ databases">
        <title>Whole genome shotgun sequence of Myxococcus fulvus NBRC 100333.</title>
        <authorList>
            <person name="Hosoyama A."/>
            <person name="Uohara A."/>
            <person name="Ohji S."/>
            <person name="Ichikawa N."/>
        </authorList>
    </citation>
    <scope>NUCLEOTIDE SEQUENCE [LARGE SCALE GENOMIC DNA]</scope>
    <source>
        <strain evidence="9 12">NBRC 100333</strain>
    </source>
</reference>
<dbReference type="SUPFAM" id="SSF82693">
    <property type="entry name" value="Multidrug efflux transporter AcrB pore domain, PN1, PN2, PC1 and PC2 subdomains"/>
    <property type="match status" value="3"/>
</dbReference>
<evidence type="ECO:0000256" key="8">
    <source>
        <dbReference type="SAM" id="Phobius"/>
    </source>
</evidence>
<sequence>MATDSSSWVARVLRASFARPGLTVLLALALSAFGAVSLHGLRRDVFPDLSAPIFNVIVQNAAMGAEELETAVAIPMEVALAGLPDVRRIRSTSQLGVTQVTVEFEPDADYFRSRQYVAERVAQAQGELPAGTDAPLVSSLTGRLNEVFEFTLEAEPGSADLMALRDLAEFEVKNRLLAVPGVAGVERLGGYLRQFQVLLDPDQMVARGVSLNEVEHALEGANLNASGGFVVQGPMEWTVRAVGRAQTVEDLNATVVALRDGTPVLLADVADVREGPAVRRGIAHRLKGEVVSCRVIKQFGADTQAVAKGVRVALEELKQSMPPGVQLRVVYDQSELVDSALGGVSRAILLGALLVVLVLFVLLGDWRAALIVTLTLPLSLALAGILLKVAGIGINTMTLGGLAIAVGLLVDAAIIVTENIIHDLREGHGRRSVREEALSASMEVGRPIAFATLIVVSVFIPLFAMTGIEGRMYQPLAAAVVACLAASLALALTLVPVASSLLLKRPREGTPEDVWLIRRIKAVYSPLLDACMRRAGLVRLVALAITVPALGLAFAVGSDFMPRLDEGAFLLQTVLPPEASLEEVDRLNHLVEDVLLGFPEVEDVVRRTGRAERTEDPMPHTVSDVLVVLKQERGRSLEKLEEDLRVAVNRVPGVTTLFTTPLGMRIDEGLGGSPADLSVRVFGPELETLATLGERTRAILAKVDGVEDLRVEKLSGLPQLRITVNRAAVARVGLTPGDVIRAVRVGMVGEESSQVWKGQRRHDLVLRLADHRRGDLQALRNLLVDGHDGTRIPLSQLATIEETFGAGSVRREAGSRRLAVEASVSGRDLGSTAAEVRERLAAELKLPTGYFVDVGGRVESQQRAAQSLAMAIAVAILAVFVLLYLALDSVAEALVILATLPDAFVGGILALLIAGETWNVSSLVGLIGLFGIAVQNGLVLVSQTKDLLSRGRSFDDAVREASLGRVRPKLMTAATAILGLLPLLVLPLHGTEIERPLAIVMVGGLVTSTLFTLLVLPTFYVWVHGVREKVRRRGVAARSPTVS</sequence>
<feature type="transmembrane region" description="Helical" evidence="8">
    <location>
        <begin position="537"/>
        <end position="556"/>
    </location>
</feature>
<gene>
    <name evidence="9" type="ORF">MFU01_05120</name>
    <name evidence="10" type="ORF">SAMN05443572_101977</name>
</gene>
<feature type="transmembrane region" description="Helical" evidence="8">
    <location>
        <begin position="970"/>
        <end position="990"/>
    </location>
</feature>
<dbReference type="STRING" id="1334629.MFUL124B02_05845"/>
<evidence type="ECO:0000256" key="7">
    <source>
        <dbReference type="ARBA" id="ARBA00023136"/>
    </source>
</evidence>
<dbReference type="InterPro" id="IPR004763">
    <property type="entry name" value="CusA-like"/>
</dbReference>
<organism evidence="9 12">
    <name type="scientific">Myxococcus fulvus</name>
    <dbReference type="NCBI Taxonomy" id="33"/>
    <lineage>
        <taxon>Bacteria</taxon>
        <taxon>Pseudomonadati</taxon>
        <taxon>Myxococcota</taxon>
        <taxon>Myxococcia</taxon>
        <taxon>Myxococcales</taxon>
        <taxon>Cystobacterineae</taxon>
        <taxon>Myxococcaceae</taxon>
        <taxon>Myxococcus</taxon>
    </lineage>
</organism>
<evidence type="ECO:0000313" key="11">
    <source>
        <dbReference type="Proteomes" id="UP000183760"/>
    </source>
</evidence>
<keyword evidence="7 8" id="KW-0472">Membrane</keyword>
<dbReference type="GO" id="GO:0042910">
    <property type="term" value="F:xenobiotic transmembrane transporter activity"/>
    <property type="evidence" value="ECO:0007669"/>
    <property type="project" value="TreeGrafter"/>
</dbReference>
<evidence type="ECO:0000256" key="4">
    <source>
        <dbReference type="ARBA" id="ARBA00022475"/>
    </source>
</evidence>
<protein>
    <submittedName>
        <fullName evidence="9">Cation transporter</fullName>
    </submittedName>
    <submittedName>
        <fullName evidence="10">Cobalt-zinc-cadmium resistance protein CzcA</fullName>
    </submittedName>
</protein>
<proteinExistence type="inferred from homology"/>
<evidence type="ECO:0000313" key="10">
    <source>
        <dbReference type="EMBL" id="SET05737.1"/>
    </source>
</evidence>
<comment type="subcellular location">
    <subcellularLocation>
        <location evidence="1">Cell membrane</location>
        <topology evidence="1">Multi-pass membrane protein</topology>
    </subcellularLocation>
</comment>
<evidence type="ECO:0000256" key="6">
    <source>
        <dbReference type="ARBA" id="ARBA00022989"/>
    </source>
</evidence>
<dbReference type="Proteomes" id="UP000321514">
    <property type="component" value="Unassembled WGS sequence"/>
</dbReference>
<evidence type="ECO:0000256" key="5">
    <source>
        <dbReference type="ARBA" id="ARBA00022692"/>
    </source>
</evidence>
<dbReference type="NCBIfam" id="TIGR00914">
    <property type="entry name" value="2A0601"/>
    <property type="match status" value="1"/>
</dbReference>
<dbReference type="Gene3D" id="1.20.1640.10">
    <property type="entry name" value="Multidrug efflux transporter AcrB transmembrane domain"/>
    <property type="match status" value="2"/>
</dbReference>
<dbReference type="PANTHER" id="PTHR32063:SF4">
    <property type="entry name" value="SLR6043 PROTEIN"/>
    <property type="match status" value="1"/>
</dbReference>
<evidence type="ECO:0000256" key="1">
    <source>
        <dbReference type="ARBA" id="ARBA00004651"/>
    </source>
</evidence>
<comment type="caution">
    <text evidence="9">The sequence shown here is derived from an EMBL/GenBank/DDBJ whole genome shotgun (WGS) entry which is preliminary data.</text>
</comment>
<comment type="similarity">
    <text evidence="2">Belongs to the resistance-nodulation-cell division (RND) (TC 2.A.6) family.</text>
</comment>
<dbReference type="Gene3D" id="3.30.70.1320">
    <property type="entry name" value="Multidrug efflux transporter AcrB pore domain like"/>
    <property type="match status" value="1"/>
</dbReference>
<dbReference type="InterPro" id="IPR001036">
    <property type="entry name" value="Acrflvin-R"/>
</dbReference>
<dbReference type="Gene3D" id="3.30.70.1430">
    <property type="entry name" value="Multidrug efflux transporter AcrB pore domain"/>
    <property type="match status" value="2"/>
</dbReference>
<keyword evidence="5 8" id="KW-0812">Transmembrane</keyword>
<dbReference type="InterPro" id="IPR027463">
    <property type="entry name" value="AcrB_DN_DC_subdom"/>
</dbReference>
<dbReference type="GO" id="GO:0005886">
    <property type="term" value="C:plasma membrane"/>
    <property type="evidence" value="ECO:0007669"/>
    <property type="project" value="UniProtKB-SubCell"/>
</dbReference>
<dbReference type="PANTHER" id="PTHR32063">
    <property type="match status" value="1"/>
</dbReference>
<feature type="transmembrane region" description="Helical" evidence="8">
    <location>
        <begin position="868"/>
        <end position="887"/>
    </location>
</feature>
<dbReference type="Gene3D" id="3.30.2090.10">
    <property type="entry name" value="Multidrug efflux transporter AcrB TolC docking domain, DN and DC subdomains"/>
    <property type="match status" value="2"/>
</dbReference>